<dbReference type="InterPro" id="IPR003961">
    <property type="entry name" value="FN3_dom"/>
</dbReference>
<dbReference type="SUPFAM" id="SSF49299">
    <property type="entry name" value="PKD domain"/>
    <property type="match status" value="1"/>
</dbReference>
<evidence type="ECO:0000259" key="2">
    <source>
        <dbReference type="PROSITE" id="PS50853"/>
    </source>
</evidence>
<dbReference type="InterPro" id="IPR035986">
    <property type="entry name" value="PKD_dom_sf"/>
</dbReference>
<dbReference type="NCBIfam" id="TIGR01451">
    <property type="entry name" value="B_ant_repeat"/>
    <property type="match status" value="2"/>
</dbReference>
<accession>A0A2A6RKF1</accession>
<feature type="region of interest" description="Disordered" evidence="1">
    <location>
        <begin position="27"/>
        <end position="86"/>
    </location>
</feature>
<dbReference type="Pfam" id="PF18911">
    <property type="entry name" value="PKD_4"/>
    <property type="match status" value="1"/>
</dbReference>
<sequence>MQQPIPPRYRPNWRVCARHLTKIPKHTCNGSQWPSRSCSNKRRWQPCKMPSMGRCRSNRASRPSSTRSRFTLTRPSKRRCSLAQHGRRPRIRPFPAIVRLEQTAAHNEPWATEEQPDALMDEPWITEEQPDALMDEPWITEEQLDALINEAWITEEQIAQGAFEGQTAAHDEEQILVPNAVAIPQSSWQADLPLSATAPATAVFANVINYTVLITNAGPANANNVRVVQNLPANGLFEGSIAGCSVEHKTLTCNIGTLNANATRTLNLPVRMKGHDVVTSTLTVEDTGLTDDTNKQNNTARVATTVSSPNRATYTFHNVVIAANSFITETNRVTAEGAVFLAMKGDSDPPDFFIKLGPNDAIFWDWVIGATTTITAEGSTVGHITADTDLFKGNFTIASDDDAPVITPVISPSVEILYETFGAFNVVNDTRELTNVELENGTATVSATVKLNQPGITNTNQLVQGTIKPGPIAEGIIKKFRIAIGPVEITANNSRIKNDSIVVESAEIRLPNSLGGLTGIISKIIITKDSINFGGAGVKIPFPDITIYSSVTPAADSAAGSAASQRRINIQSIIVKDVSISRDGLRIGGVGGKLRIRDIKFGNALTLSNLAATLKVSGRGGVSFHEFGLEGDLRINLDAVSKPITFTATIDRSGNLTGTIEKIELTIAQTKLELNDVTLSSNGLESDRAKLTLPPILGKVEVNVSKVVINSQGISFGDANVKLPVKFTLGDPDGRTNLTVDGHLGLGVTEDKKLIFRAEGKVTLKVANQTIETKGKLAWDRSDGVRGELEEFALTIAGLKLAVKQARIENSVWKAQSATLEIPKAWGGLSATIYHVEAGNGRFSIGGGEFQLPEISVGDVKLSLKGKLKQEGRGYVIAAGGSLKLPNLGGAGCSGLGVDVEIYAGPSGQIVMQIEPRDETMTTSAVQLREIAVSARCTIPVGKSGFNLTEVSGRISLQNNTTKIELRAKMESIVTVGSLNALTADGNLGIEFARNPSKFEINIGAAMKVFSMFQAAEARATMRFTSGADVPFIFRAEMNINALIMRGNAHLTAWTDKGDFNLVGRIHGQIGADRGALLSHCVRMPHVVGWSRRDPRIEMRQTCLNIPPDRWYIAANMEFGKFRSGDNTNEWGLKAEIEVAGKRFGVYVNPEGSLSVTNVNRFQLIDAPTLRRADLLHQQLNNGVLMRAALSEEELLLADTLHFASTGEVYIDIVDLQEASDLTLLLLRSPLDADVQVTLVRPDGYEITPANLPSNATWTESRLFPNDTGEVVIDPATQIDLSIKDAEHGPWRAKLSRQPNFEFLVDIIGLSRGPAVSDLFIAEHDFDAETMTLEWVQTEGLTSTVTIYATQNPITTTASFTRTDQVQGANGLMSTEVITEDLGVVTNFDGIPIAVFENVACLNDPKCSPPPASRQLQPAATTDAVHVRQEVNVRSLRSGVYRLWIEVDDGTGHPSRTYFPGTATVGRFADPDAPDTWTSNVKAEPTFGTLNLSWDAHPNPDVYWYEVELNSRSMGSEDIYRIAVGDALAETIEGLPANQKYSVKIWTYDTASSIHQVSEVITVTIPPAPYTFTAAPEAISVIAGEAVTTSLTLTSDVHPYPEKVVLFIDEEPFNIDIDLATNVVSPTLNGTPIAVTIEVDRAVPSGTYTATLAAVSSSGEEMLHLPIHVQQGQVQLSSSQPSLTLNANGSVSVQLSTSYDVGSGEQGYLELIDFPDGLAWDFSTSLVEPGEPVTLTLSDTQFLEHGSHLLSIWVDDWYSESILELPLIVDKSGIALTGERTNRTALQGQTVTYTTFLQTTAWPHEVVIAFDPDSLIGRFTAEVTSAPLSMNVQAISVAGPAMVTAVVTIQEDTPVGVYELILQGTSNGVTTTLPLYLTVFDDATYGDVNITRTPIEYAIAGMPYSYTLTVQNAGPSASTNVSLTEQVEAQYLTLVDGDGCTYDAGNGLLTCSLGTIDPLQEVARTITWELAEDTPDWYDLTHVARVGASNEVSTYDNTAFAEAFTERLSDLSIDLVSSPVIAGLPFSYTVTIVNNGPSYDENAVVELYLPWWEAWIEVAPEECDYDNDGLLICELGEMAPGDQFSFDLDAYVDESTSGMLSTLILAYGESIDWDFENNYLFLDAPVTSVSELALEIIPDRTEVDEGETVVYTILLTNNGPSLADTIEMTIEYPDLADIVDIQVNDMIYRGQNLSLWANETLTVTVAMRFMDDDGGIPFEVAVSAKADNAPKVKEENTSVRVANTPPVITIPDVIEIEEGSYGILTANVVDAGGRFDPLTITWDLNNNGQFTDGYGATALFDAFDLSGPTTRTVRVRAEDDDGGVTERQVTIQITNVAPMVFAGLFQRLPYDATFTLNPAFFDQGPSDTHTARVEWGDGTISNINLPAGADEFTVQHTYNQVGNFEANVCVKDNSGAEGCERVKLYAACQEHGLRVDARRQGNNVVLHLHNASGTVTIPAGLPLTLYNHDTKLHTLTLEESLAIGQRQTLTYAWPNGFPAGFWLGVAVDEDAAGNKTTPLCSGLVRTSSVPAFTVYLPLVAQSARATGPAHSNTVYLPLIAR</sequence>
<feature type="compositionally biased region" description="Polar residues" evidence="1">
    <location>
        <begin position="28"/>
        <end position="38"/>
    </location>
</feature>
<feature type="domain" description="Fibronectin type-III" evidence="2">
    <location>
        <begin position="1473"/>
        <end position="1568"/>
    </location>
</feature>
<feature type="compositionally biased region" description="Basic residues" evidence="1">
    <location>
        <begin position="75"/>
        <end position="86"/>
    </location>
</feature>
<dbReference type="Pfam" id="PF01345">
    <property type="entry name" value="DUF11"/>
    <property type="match status" value="3"/>
</dbReference>
<evidence type="ECO:0000313" key="3">
    <source>
        <dbReference type="EMBL" id="PDW03350.1"/>
    </source>
</evidence>
<name>A0A2A6RKF1_9CHLR</name>
<keyword evidence="4" id="KW-1185">Reference proteome</keyword>
<gene>
    <name evidence="3" type="ORF">CJ255_09195</name>
</gene>
<dbReference type="SUPFAM" id="SSF49265">
    <property type="entry name" value="Fibronectin type III"/>
    <property type="match status" value="1"/>
</dbReference>
<dbReference type="PROSITE" id="PS50853">
    <property type="entry name" value="FN3"/>
    <property type="match status" value="1"/>
</dbReference>
<reference evidence="4" key="1">
    <citation type="submission" date="2017-08" db="EMBL/GenBank/DDBJ databases">
        <authorList>
            <person name="Grouzdev D.S."/>
            <person name="Gaisin V.A."/>
            <person name="Rysina M.S."/>
            <person name="Gorlenko V.M."/>
        </authorList>
    </citation>
    <scope>NUCLEOTIDE SEQUENCE [LARGE SCALE GENOMIC DNA]</scope>
    <source>
        <strain evidence="4">Kir15-3F</strain>
    </source>
</reference>
<comment type="caution">
    <text evidence="3">The sequence shown here is derived from an EMBL/GenBank/DDBJ whole genome shotgun (WGS) entry which is preliminary data.</text>
</comment>
<proteinExistence type="predicted"/>
<dbReference type="InterPro" id="IPR036116">
    <property type="entry name" value="FN3_sf"/>
</dbReference>
<dbReference type="EMBL" id="NQWI01000032">
    <property type="protein sequence ID" value="PDW03350.1"/>
    <property type="molecule type" value="Genomic_DNA"/>
</dbReference>
<protein>
    <recommendedName>
        <fullName evidence="2">Fibronectin type-III domain-containing protein</fullName>
    </recommendedName>
</protein>
<evidence type="ECO:0000313" key="4">
    <source>
        <dbReference type="Proteomes" id="UP000220527"/>
    </source>
</evidence>
<feature type="compositionally biased region" description="Polar residues" evidence="1">
    <location>
        <begin position="58"/>
        <end position="74"/>
    </location>
</feature>
<dbReference type="InterPro" id="IPR000601">
    <property type="entry name" value="PKD_dom"/>
</dbReference>
<organism evidence="3 4">
    <name type="scientific">Candidatus Viridilinea mediisalina</name>
    <dbReference type="NCBI Taxonomy" id="2024553"/>
    <lineage>
        <taxon>Bacteria</taxon>
        <taxon>Bacillati</taxon>
        <taxon>Chloroflexota</taxon>
        <taxon>Chloroflexia</taxon>
        <taxon>Chloroflexales</taxon>
        <taxon>Chloroflexineae</taxon>
        <taxon>Oscillochloridaceae</taxon>
        <taxon>Candidatus Viridilinea</taxon>
    </lineage>
</organism>
<dbReference type="OrthoDB" id="134458at2"/>
<dbReference type="InterPro" id="IPR013783">
    <property type="entry name" value="Ig-like_fold"/>
</dbReference>
<dbReference type="Proteomes" id="UP000220527">
    <property type="component" value="Unassembled WGS sequence"/>
</dbReference>
<evidence type="ECO:0000256" key="1">
    <source>
        <dbReference type="SAM" id="MobiDB-lite"/>
    </source>
</evidence>
<dbReference type="Gene3D" id="2.60.40.10">
    <property type="entry name" value="Immunoglobulins"/>
    <property type="match status" value="3"/>
</dbReference>
<dbReference type="InterPro" id="IPR001434">
    <property type="entry name" value="OmcB-like_DUF11"/>
</dbReference>
<dbReference type="InterPro" id="IPR047589">
    <property type="entry name" value="DUF11_rpt"/>
</dbReference>